<dbReference type="GO" id="GO:0042742">
    <property type="term" value="P:defense response to bacterium"/>
    <property type="evidence" value="ECO:0007669"/>
    <property type="project" value="UniProtKB-ARBA"/>
</dbReference>
<dbReference type="GO" id="GO:0009626">
    <property type="term" value="P:plant-type hypersensitive response"/>
    <property type="evidence" value="ECO:0007669"/>
    <property type="project" value="UniProtKB-ARBA"/>
</dbReference>
<organism evidence="9 10">
    <name type="scientific">Panicum virgatum</name>
    <name type="common">Blackwell switchgrass</name>
    <dbReference type="NCBI Taxonomy" id="38727"/>
    <lineage>
        <taxon>Eukaryota</taxon>
        <taxon>Viridiplantae</taxon>
        <taxon>Streptophyta</taxon>
        <taxon>Embryophyta</taxon>
        <taxon>Tracheophyta</taxon>
        <taxon>Spermatophyta</taxon>
        <taxon>Magnoliopsida</taxon>
        <taxon>Liliopsida</taxon>
        <taxon>Poales</taxon>
        <taxon>Poaceae</taxon>
        <taxon>PACMAD clade</taxon>
        <taxon>Panicoideae</taxon>
        <taxon>Panicodae</taxon>
        <taxon>Paniceae</taxon>
        <taxon>Panicinae</taxon>
        <taxon>Panicum</taxon>
        <taxon>Panicum sect. Hiantes</taxon>
    </lineage>
</organism>
<dbReference type="FunFam" id="3.40.50.300:FF:001091">
    <property type="entry name" value="Probable disease resistance protein At1g61300"/>
    <property type="match status" value="1"/>
</dbReference>
<dbReference type="InterPro" id="IPR002182">
    <property type="entry name" value="NB-ARC"/>
</dbReference>
<dbReference type="Gene3D" id="1.20.5.4130">
    <property type="match status" value="1"/>
</dbReference>
<reference evidence="9" key="1">
    <citation type="submission" date="2020-05" db="EMBL/GenBank/DDBJ databases">
        <title>WGS assembly of Panicum virgatum.</title>
        <authorList>
            <person name="Lovell J.T."/>
            <person name="Jenkins J."/>
            <person name="Shu S."/>
            <person name="Juenger T.E."/>
            <person name="Schmutz J."/>
        </authorList>
    </citation>
    <scope>NUCLEOTIDE SEQUENCE</scope>
    <source>
        <strain evidence="9">AP13</strain>
    </source>
</reference>
<comment type="similarity">
    <text evidence="1">Belongs to the disease resistance NB-LRR family.</text>
</comment>
<feature type="region of interest" description="Disordered" evidence="7">
    <location>
        <begin position="157"/>
        <end position="180"/>
    </location>
</feature>
<dbReference type="EMBL" id="CM029052">
    <property type="protein sequence ID" value="KAG2556412.1"/>
    <property type="molecule type" value="Genomic_DNA"/>
</dbReference>
<dbReference type="PANTHER" id="PTHR36766:SF34">
    <property type="entry name" value="NB-ARC DOMAIN-CONTAINING PROTEIN"/>
    <property type="match status" value="1"/>
</dbReference>
<keyword evidence="3" id="KW-0677">Repeat</keyword>
<dbReference type="InterPro" id="IPR027417">
    <property type="entry name" value="P-loop_NTPase"/>
</dbReference>
<dbReference type="Pfam" id="PF23559">
    <property type="entry name" value="WHD_DRP"/>
    <property type="match status" value="1"/>
</dbReference>
<dbReference type="Pfam" id="PF00931">
    <property type="entry name" value="NB-ARC"/>
    <property type="match status" value="1"/>
</dbReference>
<evidence type="ECO:0000256" key="4">
    <source>
        <dbReference type="ARBA" id="ARBA00022741"/>
    </source>
</evidence>
<dbReference type="InterPro" id="IPR041118">
    <property type="entry name" value="Rx_N"/>
</dbReference>
<dbReference type="GO" id="GO:0002758">
    <property type="term" value="P:innate immune response-activating signaling pathway"/>
    <property type="evidence" value="ECO:0007669"/>
    <property type="project" value="UniProtKB-ARBA"/>
</dbReference>
<dbReference type="Proteomes" id="UP000823388">
    <property type="component" value="Chromosome 8N"/>
</dbReference>
<protein>
    <recommendedName>
        <fullName evidence="8">AAA+ ATPase domain-containing protein</fullName>
    </recommendedName>
</protein>
<evidence type="ECO:0000259" key="8">
    <source>
        <dbReference type="SMART" id="SM00382"/>
    </source>
</evidence>
<evidence type="ECO:0000256" key="6">
    <source>
        <dbReference type="ARBA" id="ARBA00022840"/>
    </source>
</evidence>
<comment type="caution">
    <text evidence="9">The sequence shown here is derived from an EMBL/GenBank/DDBJ whole genome shotgun (WGS) entry which is preliminary data.</text>
</comment>
<dbReference type="SMART" id="SM00382">
    <property type="entry name" value="AAA"/>
    <property type="match status" value="1"/>
</dbReference>
<keyword evidence="6" id="KW-0067">ATP-binding</keyword>
<dbReference type="SUPFAM" id="SSF52058">
    <property type="entry name" value="L domain-like"/>
    <property type="match status" value="1"/>
</dbReference>
<proteinExistence type="inferred from homology"/>
<feature type="domain" description="AAA+ ATPase" evidence="8">
    <location>
        <begin position="200"/>
        <end position="338"/>
    </location>
</feature>
<dbReference type="SUPFAM" id="SSF52540">
    <property type="entry name" value="P-loop containing nucleoside triphosphate hydrolases"/>
    <property type="match status" value="1"/>
</dbReference>
<dbReference type="Gene3D" id="3.80.10.10">
    <property type="entry name" value="Ribonuclease Inhibitor"/>
    <property type="match status" value="3"/>
</dbReference>
<keyword evidence="5" id="KW-0611">Plant defense</keyword>
<name>A0A8T0P8A2_PANVG</name>
<dbReference type="SUPFAM" id="SSF52047">
    <property type="entry name" value="RNI-like"/>
    <property type="match status" value="1"/>
</dbReference>
<evidence type="ECO:0000256" key="2">
    <source>
        <dbReference type="ARBA" id="ARBA00022614"/>
    </source>
</evidence>
<dbReference type="PRINTS" id="PR00364">
    <property type="entry name" value="DISEASERSIST"/>
</dbReference>
<dbReference type="Gene3D" id="1.10.10.10">
    <property type="entry name" value="Winged helix-like DNA-binding domain superfamily/Winged helix DNA-binding domain"/>
    <property type="match status" value="1"/>
</dbReference>
<dbReference type="GO" id="GO:0005524">
    <property type="term" value="F:ATP binding"/>
    <property type="evidence" value="ECO:0007669"/>
    <property type="project" value="UniProtKB-KW"/>
</dbReference>
<dbReference type="GO" id="GO:0043531">
    <property type="term" value="F:ADP binding"/>
    <property type="evidence" value="ECO:0007669"/>
    <property type="project" value="InterPro"/>
</dbReference>
<keyword evidence="10" id="KW-1185">Reference proteome</keyword>
<sequence>MSGVEAALAAGVLKTAGGKLVSLISSEFTSITGVKKDLCELQGKHQEISSWLSVVRDRALGSGTQLPWVNELRNVAYDIEDLLYGVHLEAEKDKIQSDGDKQPIADYFCAKPKSLLFRCKVASKIKAIKVKYEKIVKQARDANIIRNNLQMDHPARSSYTRTAGEPSMLSNVEDSKIPRRDQEKDEIVSKILEPNEGEDGRTVVSIVGLGGSGKTTLAKQICHDKKIKENFKDMIFWVYVSQEFDGNKLIGKLFEAIIEEKSDLHVQQKMLREISNKLSGKKFLLVLDDAWHHNKHDWEQLMVHLKSGAVGSKILLTTRDRKVAEIVKSRHIFKLGMLSEAESWSLFLKSSGWVEEDLGSEYIKVGKVILNRCSGVPLAIRTLGGILYENKEISIWKAIGQSDLWTDESIEDRVFASLKLSFIHLPDELKQCFTLCSIFPKGTKIYKDRLISQWVAHGFINSMNGKQPEDIGSGYFDSLVKVGFLQDPFKDRDTKQLVCKMHDLIHDLSRHILQDEVVTCPPSNMIANHTQRCRYLSLTSCPEKVHRNSFHKARALFISGGNPKFDKPVKKSSSVRSVVLENTPFPQFTLKFEYIGYLEIHELGCTKFLEAISSCWNLQSLHLIRCNVALPESIGKLKKLRILELTLAYCLNSLPQSIGDCRDLQSLILYRCENFREIPGTIFKIKNLRGLHISSCSFLKQFPSEFAGVFSNLQTINLANSTEFQGLPSTLSCPLLCTLDLSNTKVTMLPPWITTIDTLECINLEQCSELVELPKGIGNLKRLAVLNIKGCSKLRCMPSGIGQLTRLTQLAFFVVGCGRDDAKISELENLDMLSGELEIRNLMYLKDPCDTVKACLKQKNGIKNLVLDWSLSEGEEELASDVEKEQGVLSGLEPPSQIESLVIRRYQGPCLPRWLMEQNGSSYSEGTTLKQTGPCQYPSLTCLTLFRSPNLKHMRGLMRFPSLKSLNLSEMASLEELWTIASGIEIQEVELSVQYCFPVLSNLSITDCPQLSAVKPYLPPSLENLSLDRSDLQLLSPSNFSRLLPSPSNESSSSSSLHSAVPHLRELQLYHGIVGSSSGWELLRHHTKLETISFYFCDDLTQVPESIRSLTSLQVLHIRGCPALGALPEWLGELCSLRHLNVSQTPLISSFPRSIGNLTSLTKLEIGWWDNLKMLPDAIQHLTSLESLELIYCRALVELPEGIGQLSALRRLYIDGCSALQCLPQSIQHLTALQSLYIYNCPALTSRYKQGVGPDWHLVSHIPRVWIYPKF</sequence>
<dbReference type="InterPro" id="IPR056789">
    <property type="entry name" value="LRR_R13L1-DRL21"/>
</dbReference>
<evidence type="ECO:0000313" key="9">
    <source>
        <dbReference type="EMBL" id="KAG2556412.1"/>
    </source>
</evidence>
<dbReference type="InterPro" id="IPR058922">
    <property type="entry name" value="WHD_DRP"/>
</dbReference>
<evidence type="ECO:0000313" key="10">
    <source>
        <dbReference type="Proteomes" id="UP000823388"/>
    </source>
</evidence>
<accession>A0A8T0P8A2</accession>
<dbReference type="Gene3D" id="1.10.8.430">
    <property type="entry name" value="Helical domain of apoptotic protease-activating factors"/>
    <property type="match status" value="1"/>
</dbReference>
<dbReference type="InterPro" id="IPR042197">
    <property type="entry name" value="Apaf_helical"/>
</dbReference>
<dbReference type="InterPro" id="IPR036388">
    <property type="entry name" value="WH-like_DNA-bd_sf"/>
</dbReference>
<dbReference type="InterPro" id="IPR003593">
    <property type="entry name" value="AAA+_ATPase"/>
</dbReference>
<evidence type="ECO:0000256" key="5">
    <source>
        <dbReference type="ARBA" id="ARBA00022821"/>
    </source>
</evidence>
<dbReference type="Pfam" id="PF25019">
    <property type="entry name" value="LRR_R13L1-DRL21"/>
    <property type="match status" value="1"/>
</dbReference>
<dbReference type="Pfam" id="PF18052">
    <property type="entry name" value="Rx_N"/>
    <property type="match status" value="1"/>
</dbReference>
<dbReference type="FunFam" id="1.10.10.10:FF:000322">
    <property type="entry name" value="Probable disease resistance protein At1g63360"/>
    <property type="match status" value="1"/>
</dbReference>
<dbReference type="PANTHER" id="PTHR36766">
    <property type="entry name" value="PLANT BROAD-SPECTRUM MILDEW RESISTANCE PROTEIN RPW8"/>
    <property type="match status" value="1"/>
</dbReference>
<dbReference type="InterPro" id="IPR032675">
    <property type="entry name" value="LRR_dom_sf"/>
</dbReference>
<keyword evidence="4" id="KW-0547">Nucleotide-binding</keyword>
<dbReference type="Gene3D" id="3.40.50.300">
    <property type="entry name" value="P-loop containing nucleotide triphosphate hydrolases"/>
    <property type="match status" value="1"/>
</dbReference>
<dbReference type="AlphaFoldDB" id="A0A8T0P8A2"/>
<evidence type="ECO:0000256" key="3">
    <source>
        <dbReference type="ARBA" id="ARBA00022737"/>
    </source>
</evidence>
<keyword evidence="2" id="KW-0433">Leucine-rich repeat</keyword>
<evidence type="ECO:0000256" key="1">
    <source>
        <dbReference type="ARBA" id="ARBA00008894"/>
    </source>
</evidence>
<gene>
    <name evidence="9" type="ORF">PVAP13_8NG087100</name>
</gene>
<evidence type="ECO:0000256" key="7">
    <source>
        <dbReference type="SAM" id="MobiDB-lite"/>
    </source>
</evidence>